<dbReference type="HOGENOM" id="CLU_2313347_0_0_1"/>
<name>J3MS35_ORYBR</name>
<accession>J3MS35</accession>
<dbReference type="Gramene" id="OB08G19140.1">
    <property type="protein sequence ID" value="OB08G19140.1"/>
    <property type="gene ID" value="OB08G19140"/>
</dbReference>
<keyword evidence="2" id="KW-1185">Reference proteome</keyword>
<proteinExistence type="predicted"/>
<dbReference type="AlphaFoldDB" id="J3MS35"/>
<organism evidence="1">
    <name type="scientific">Oryza brachyantha</name>
    <name type="common">malo sina</name>
    <dbReference type="NCBI Taxonomy" id="4533"/>
    <lineage>
        <taxon>Eukaryota</taxon>
        <taxon>Viridiplantae</taxon>
        <taxon>Streptophyta</taxon>
        <taxon>Embryophyta</taxon>
        <taxon>Tracheophyta</taxon>
        <taxon>Spermatophyta</taxon>
        <taxon>Magnoliopsida</taxon>
        <taxon>Liliopsida</taxon>
        <taxon>Poales</taxon>
        <taxon>Poaceae</taxon>
        <taxon>BOP clade</taxon>
        <taxon>Oryzoideae</taxon>
        <taxon>Oryzeae</taxon>
        <taxon>Oryzinae</taxon>
        <taxon>Oryza</taxon>
    </lineage>
</organism>
<evidence type="ECO:0000313" key="2">
    <source>
        <dbReference type="Proteomes" id="UP000006038"/>
    </source>
</evidence>
<protein>
    <submittedName>
        <fullName evidence="1">Uncharacterized protein</fullName>
    </submittedName>
</protein>
<dbReference type="EnsemblPlants" id="OB08G19140.1">
    <property type="protein sequence ID" value="OB08G19140.1"/>
    <property type="gene ID" value="OB08G19140"/>
</dbReference>
<evidence type="ECO:0000313" key="1">
    <source>
        <dbReference type="EnsemblPlants" id="OB08G19140.1"/>
    </source>
</evidence>
<reference evidence="1" key="2">
    <citation type="submission" date="2013-04" db="UniProtKB">
        <authorList>
            <consortium name="EnsemblPlants"/>
        </authorList>
    </citation>
    <scope>IDENTIFICATION</scope>
</reference>
<dbReference type="Proteomes" id="UP000006038">
    <property type="component" value="Chromosome 8"/>
</dbReference>
<reference evidence="1" key="1">
    <citation type="journal article" date="2013" name="Nat. Commun.">
        <title>Whole-genome sequencing of Oryza brachyantha reveals mechanisms underlying Oryza genome evolution.</title>
        <authorList>
            <person name="Chen J."/>
            <person name="Huang Q."/>
            <person name="Gao D."/>
            <person name="Wang J."/>
            <person name="Lang Y."/>
            <person name="Liu T."/>
            <person name="Li B."/>
            <person name="Bai Z."/>
            <person name="Luis Goicoechea J."/>
            <person name="Liang C."/>
            <person name="Chen C."/>
            <person name="Zhang W."/>
            <person name="Sun S."/>
            <person name="Liao Y."/>
            <person name="Zhang X."/>
            <person name="Yang L."/>
            <person name="Song C."/>
            <person name="Wang M."/>
            <person name="Shi J."/>
            <person name="Liu G."/>
            <person name="Liu J."/>
            <person name="Zhou H."/>
            <person name="Zhou W."/>
            <person name="Yu Q."/>
            <person name="An N."/>
            <person name="Chen Y."/>
            <person name="Cai Q."/>
            <person name="Wang B."/>
            <person name="Liu B."/>
            <person name="Min J."/>
            <person name="Huang Y."/>
            <person name="Wu H."/>
            <person name="Li Z."/>
            <person name="Zhang Y."/>
            <person name="Yin Y."/>
            <person name="Song W."/>
            <person name="Jiang J."/>
            <person name="Jackson S.A."/>
            <person name="Wing R.A."/>
            <person name="Wang J."/>
            <person name="Chen M."/>
        </authorList>
    </citation>
    <scope>NUCLEOTIDE SEQUENCE [LARGE SCALE GENOMIC DNA]</scope>
    <source>
        <strain evidence="1">cv. IRGC 101232</strain>
    </source>
</reference>
<sequence length="100" mass="11704">TISTIERKKKKGSNSLVFTRKKAFYIGIVKTTICPISCRKKGHFTRIKIGRKKVWPISQFPNLLKKKGAIEELEKDLQKEVNSVNHNDQCIFWILYYPHV</sequence>